<name>A0A6H5IC53_9HYME</name>
<evidence type="ECO:0000313" key="1">
    <source>
        <dbReference type="EMBL" id="CAB0034935.1"/>
    </source>
</evidence>
<sequence>MFWKLIRRTVVIICRPNSSFHFFYRFLISTYSQTIINESLPKNKTRRSWKRDDIDDFENAFNIEINQGVYPSRKKILDMMSKYPRLQKRGEGAIRAKFQNLKKRNLL</sequence>
<protein>
    <submittedName>
        <fullName evidence="1">Uncharacterized protein</fullName>
    </submittedName>
</protein>
<dbReference type="Proteomes" id="UP000479190">
    <property type="component" value="Unassembled WGS sequence"/>
</dbReference>
<gene>
    <name evidence="1" type="ORF">TBRA_LOCUS6833</name>
</gene>
<dbReference type="EMBL" id="CADCXV010000762">
    <property type="protein sequence ID" value="CAB0034935.1"/>
    <property type="molecule type" value="Genomic_DNA"/>
</dbReference>
<reference evidence="1 2" key="1">
    <citation type="submission" date="2020-02" db="EMBL/GenBank/DDBJ databases">
        <authorList>
            <person name="Ferguson B K."/>
        </authorList>
    </citation>
    <scope>NUCLEOTIDE SEQUENCE [LARGE SCALE GENOMIC DNA]</scope>
</reference>
<keyword evidence="2" id="KW-1185">Reference proteome</keyword>
<dbReference type="AlphaFoldDB" id="A0A6H5IC53"/>
<organism evidence="1 2">
    <name type="scientific">Trichogramma brassicae</name>
    <dbReference type="NCBI Taxonomy" id="86971"/>
    <lineage>
        <taxon>Eukaryota</taxon>
        <taxon>Metazoa</taxon>
        <taxon>Ecdysozoa</taxon>
        <taxon>Arthropoda</taxon>
        <taxon>Hexapoda</taxon>
        <taxon>Insecta</taxon>
        <taxon>Pterygota</taxon>
        <taxon>Neoptera</taxon>
        <taxon>Endopterygota</taxon>
        <taxon>Hymenoptera</taxon>
        <taxon>Apocrita</taxon>
        <taxon>Proctotrupomorpha</taxon>
        <taxon>Chalcidoidea</taxon>
        <taxon>Trichogrammatidae</taxon>
        <taxon>Trichogramma</taxon>
    </lineage>
</organism>
<evidence type="ECO:0000313" key="2">
    <source>
        <dbReference type="Proteomes" id="UP000479190"/>
    </source>
</evidence>
<accession>A0A6H5IC53</accession>
<proteinExistence type="predicted"/>